<accession>A0ABS1U980</accession>
<sequence>MLELVLGGAVTAGLLIYLLWALLRPESL</sequence>
<evidence type="ECO:0000313" key="3">
    <source>
        <dbReference type="Proteomes" id="UP000660885"/>
    </source>
</evidence>
<feature type="transmembrane region" description="Helical" evidence="1">
    <location>
        <begin position="6"/>
        <end position="23"/>
    </location>
</feature>
<protein>
    <submittedName>
        <fullName evidence="2">K(+)-transporting ATPase subunit F</fullName>
    </submittedName>
</protein>
<keyword evidence="1" id="KW-1133">Transmembrane helix</keyword>
<dbReference type="InterPro" id="IPR011726">
    <property type="entry name" value="KdpF"/>
</dbReference>
<evidence type="ECO:0000313" key="2">
    <source>
        <dbReference type="EMBL" id="MBL6081241.1"/>
    </source>
</evidence>
<dbReference type="NCBIfam" id="TIGR02115">
    <property type="entry name" value="potass_kdpF"/>
    <property type="match status" value="1"/>
</dbReference>
<keyword evidence="1" id="KW-0472">Membrane</keyword>
<keyword evidence="1" id="KW-0812">Transmembrane</keyword>
<reference evidence="2 3" key="1">
    <citation type="submission" date="2021-01" db="EMBL/GenBank/DDBJ databases">
        <title>Belnapia mucosa sp. nov. and Belnapia arida sp. nov., isolated from the Tabernas Desert (Almeria, Spain).</title>
        <authorList>
            <person name="Molina-Menor E."/>
            <person name="Vidal-Verdu A."/>
            <person name="Calonge A."/>
            <person name="Satari L."/>
            <person name="Pereto J."/>
            <person name="Porcar M."/>
        </authorList>
    </citation>
    <scope>NUCLEOTIDE SEQUENCE [LARGE SCALE GENOMIC DNA]</scope>
    <source>
        <strain evidence="2 3">T18</strain>
    </source>
</reference>
<name>A0ABS1U980_9PROT</name>
<dbReference type="Pfam" id="PF09604">
    <property type="entry name" value="Potass_KdpF"/>
    <property type="match status" value="1"/>
</dbReference>
<evidence type="ECO:0000256" key="1">
    <source>
        <dbReference type="SAM" id="Phobius"/>
    </source>
</evidence>
<keyword evidence="3" id="KW-1185">Reference proteome</keyword>
<proteinExistence type="predicted"/>
<comment type="caution">
    <text evidence="2">The sequence shown here is derived from an EMBL/GenBank/DDBJ whole genome shotgun (WGS) entry which is preliminary data.</text>
</comment>
<dbReference type="EMBL" id="JAETWB010000023">
    <property type="protein sequence ID" value="MBL6081241.1"/>
    <property type="molecule type" value="Genomic_DNA"/>
</dbReference>
<organism evidence="2 3">
    <name type="scientific">Belnapia arida</name>
    <dbReference type="NCBI Taxonomy" id="2804533"/>
    <lineage>
        <taxon>Bacteria</taxon>
        <taxon>Pseudomonadati</taxon>
        <taxon>Pseudomonadota</taxon>
        <taxon>Alphaproteobacteria</taxon>
        <taxon>Acetobacterales</taxon>
        <taxon>Roseomonadaceae</taxon>
        <taxon>Belnapia</taxon>
    </lineage>
</organism>
<dbReference type="Proteomes" id="UP000660885">
    <property type="component" value="Unassembled WGS sequence"/>
</dbReference>
<gene>
    <name evidence="2" type="primary">kdpF</name>
    <name evidence="2" type="ORF">JMJ56_24915</name>
</gene>
<dbReference type="RefSeq" id="WP_202834474.1">
    <property type="nucleotide sequence ID" value="NZ_JAETWB010000023.1"/>
</dbReference>